<dbReference type="PANTHER" id="PTHR33744:SF15">
    <property type="entry name" value="CARBOHYDRATE DIACID REGULATOR"/>
    <property type="match status" value="1"/>
</dbReference>
<dbReference type="OrthoDB" id="143422at2"/>
<dbReference type="RefSeq" id="WP_160197573.1">
    <property type="nucleotide sequence ID" value="NZ_QXXA01000010.1"/>
</dbReference>
<dbReference type="InterPro" id="IPR012914">
    <property type="entry name" value="PucR_dom"/>
</dbReference>
<name>A0A845QX86_9CLOT</name>
<dbReference type="Proteomes" id="UP000467132">
    <property type="component" value="Unassembled WGS sequence"/>
</dbReference>
<proteinExistence type="inferred from homology"/>
<dbReference type="AlphaFoldDB" id="A0A845QX86"/>
<evidence type="ECO:0000259" key="2">
    <source>
        <dbReference type="Pfam" id="PF07905"/>
    </source>
</evidence>
<organism evidence="5 6">
    <name type="scientific">Senegalia massiliensis</name>
    <dbReference type="NCBI Taxonomy" id="1720316"/>
    <lineage>
        <taxon>Bacteria</taxon>
        <taxon>Bacillati</taxon>
        <taxon>Bacillota</taxon>
        <taxon>Clostridia</taxon>
        <taxon>Eubacteriales</taxon>
        <taxon>Clostridiaceae</taxon>
        <taxon>Senegalia</taxon>
    </lineage>
</organism>
<evidence type="ECO:0000259" key="4">
    <source>
        <dbReference type="Pfam" id="PF17853"/>
    </source>
</evidence>
<evidence type="ECO:0000259" key="3">
    <source>
        <dbReference type="Pfam" id="PF13556"/>
    </source>
</evidence>
<reference evidence="5 6" key="1">
    <citation type="submission" date="2018-08" db="EMBL/GenBank/DDBJ databases">
        <title>Murine metabolic-syndrome-specific gut microbial biobank.</title>
        <authorList>
            <person name="Liu C."/>
        </authorList>
    </citation>
    <scope>NUCLEOTIDE SEQUENCE [LARGE SCALE GENOMIC DNA]</scope>
    <source>
        <strain evidence="5 6">583</strain>
    </source>
</reference>
<feature type="domain" description="CdaR GGDEF-like" evidence="4">
    <location>
        <begin position="267"/>
        <end position="404"/>
    </location>
</feature>
<dbReference type="InterPro" id="IPR041522">
    <property type="entry name" value="CdaR_GGDEF"/>
</dbReference>
<evidence type="ECO:0000313" key="5">
    <source>
        <dbReference type="EMBL" id="NBI07105.1"/>
    </source>
</evidence>
<evidence type="ECO:0000256" key="1">
    <source>
        <dbReference type="ARBA" id="ARBA00006754"/>
    </source>
</evidence>
<comment type="caution">
    <text evidence="5">The sequence shown here is derived from an EMBL/GenBank/DDBJ whole genome shotgun (WGS) entry which is preliminary data.</text>
</comment>
<dbReference type="Pfam" id="PF17853">
    <property type="entry name" value="GGDEF_2"/>
    <property type="match status" value="1"/>
</dbReference>
<dbReference type="EMBL" id="QXXA01000010">
    <property type="protein sequence ID" value="NBI07105.1"/>
    <property type="molecule type" value="Genomic_DNA"/>
</dbReference>
<dbReference type="Pfam" id="PF13556">
    <property type="entry name" value="HTH_30"/>
    <property type="match status" value="1"/>
</dbReference>
<feature type="domain" description="PucR C-terminal helix-turn-helix" evidence="3">
    <location>
        <begin position="458"/>
        <end position="515"/>
    </location>
</feature>
<dbReference type="Gene3D" id="1.10.10.2840">
    <property type="entry name" value="PucR C-terminal helix-turn-helix domain"/>
    <property type="match status" value="1"/>
</dbReference>
<comment type="similarity">
    <text evidence="1">Belongs to the CdaR family.</text>
</comment>
<feature type="domain" description="Purine catabolism PurC-like" evidence="2">
    <location>
        <begin position="5"/>
        <end position="124"/>
    </location>
</feature>
<evidence type="ECO:0000313" key="6">
    <source>
        <dbReference type="Proteomes" id="UP000467132"/>
    </source>
</evidence>
<dbReference type="InterPro" id="IPR042070">
    <property type="entry name" value="PucR_C-HTH_sf"/>
</dbReference>
<accession>A0A845QX86</accession>
<dbReference type="InterPro" id="IPR025736">
    <property type="entry name" value="PucR_C-HTH_dom"/>
</dbReference>
<dbReference type="InterPro" id="IPR051448">
    <property type="entry name" value="CdaR-like_regulators"/>
</dbReference>
<protein>
    <submittedName>
        <fullName evidence="5">PucR family transcriptional regulator</fullName>
    </submittedName>
</protein>
<dbReference type="Pfam" id="PF07905">
    <property type="entry name" value="PucR"/>
    <property type="match status" value="1"/>
</dbReference>
<dbReference type="PANTHER" id="PTHR33744">
    <property type="entry name" value="CARBOHYDRATE DIACID REGULATOR"/>
    <property type="match status" value="1"/>
</dbReference>
<keyword evidence="6" id="KW-1185">Reference proteome</keyword>
<gene>
    <name evidence="5" type="ORF">D3Z33_09605</name>
</gene>
<sequence>MKVEDLMSYPLFDDFEIIAGHKGIDREITTVSVMDAPDIYKWMKGGEFLMTTGYIMKENPLDFKNLIINLDKMGASALGIKLKRFIDKLPQEVIDIADRLNFPIVFIPLKYSFVDVINPILSEIINKQARTLLYSQKIHNSFTELVIDGGSIEKIIKTLTKIINKNIIYYDIYFDKIYGAAYIDVDIDNVLDNYIYYPIKIDNIKYGYIIIYDEQKIIAEYDEIAIEHASTVLKLEIQKKISNIQIESRYRHEFIQDLIMDNVKSLQEIINRAKVYDWDFEKGNVVAIFDIDNFKGQYLNLNKENRIELEIIKENIFLYIRKIIKNKFKDAVYTNFSDSIIFILKPFENDLDNFKVKFKEVSTMIKKEILQKYKFSITIGVGSYKLSPTDINISYNQAKKSIQIARNIYRKNATMFYEDLGIYKLFDKLSSETEKIDFYKSYIGKLLEYDQENNTNFLNTLKCLYENDWNLKVTAKQMYIHYNTMKYRFNKIMEILKLDLKNSEDKLNVSVALKLLDMAK</sequence>